<dbReference type="OrthoDB" id="981213at2"/>
<keyword evidence="3" id="KW-0732">Signal</keyword>
<proteinExistence type="predicted"/>
<keyword evidence="2" id="KW-0812">Transmembrane</keyword>
<protein>
    <recommendedName>
        <fullName evidence="6">tRNA (Guanine-N1)-methyltransferase</fullName>
    </recommendedName>
</protein>
<evidence type="ECO:0000313" key="4">
    <source>
        <dbReference type="EMBL" id="TXF88478.1"/>
    </source>
</evidence>
<evidence type="ECO:0000256" key="3">
    <source>
        <dbReference type="SAM" id="SignalP"/>
    </source>
</evidence>
<keyword evidence="2" id="KW-1133">Transmembrane helix</keyword>
<keyword evidence="5" id="KW-1185">Reference proteome</keyword>
<reference evidence="4 5" key="1">
    <citation type="submission" date="2019-08" db="EMBL/GenBank/DDBJ databases">
        <title>Lewinella sp. strain SSH13 Genome sequencing and assembly.</title>
        <authorList>
            <person name="Kim I."/>
        </authorList>
    </citation>
    <scope>NUCLEOTIDE SEQUENCE [LARGE SCALE GENOMIC DNA]</scope>
    <source>
        <strain evidence="4 5">SSH13</strain>
    </source>
</reference>
<dbReference type="Proteomes" id="UP000321907">
    <property type="component" value="Unassembled WGS sequence"/>
</dbReference>
<evidence type="ECO:0008006" key="6">
    <source>
        <dbReference type="Google" id="ProtNLM"/>
    </source>
</evidence>
<feature type="coiled-coil region" evidence="1">
    <location>
        <begin position="63"/>
        <end position="97"/>
    </location>
</feature>
<feature type="signal peptide" evidence="3">
    <location>
        <begin position="1"/>
        <end position="21"/>
    </location>
</feature>
<name>A0A5C7FE13_9BACT</name>
<dbReference type="AlphaFoldDB" id="A0A5C7FE13"/>
<accession>A0A5C7FE13</accession>
<dbReference type="EMBL" id="VOXD01000022">
    <property type="protein sequence ID" value="TXF88478.1"/>
    <property type="molecule type" value="Genomic_DNA"/>
</dbReference>
<keyword evidence="2" id="KW-0472">Membrane</keyword>
<dbReference type="RefSeq" id="WP_147931460.1">
    <property type="nucleotide sequence ID" value="NZ_VOXD01000022.1"/>
</dbReference>
<feature type="coiled-coil region" evidence="1">
    <location>
        <begin position="156"/>
        <end position="190"/>
    </location>
</feature>
<evidence type="ECO:0000313" key="5">
    <source>
        <dbReference type="Proteomes" id="UP000321907"/>
    </source>
</evidence>
<gene>
    <name evidence="4" type="ORF">FUA23_14425</name>
</gene>
<feature type="transmembrane region" description="Helical" evidence="2">
    <location>
        <begin position="129"/>
        <end position="147"/>
    </location>
</feature>
<feature type="chain" id="PRO_5023060395" description="tRNA (Guanine-N1)-methyltransferase" evidence="3">
    <location>
        <begin position="22"/>
        <end position="196"/>
    </location>
</feature>
<organism evidence="4 5">
    <name type="scientific">Neolewinella aurantiaca</name>
    <dbReference type="NCBI Taxonomy" id="2602767"/>
    <lineage>
        <taxon>Bacteria</taxon>
        <taxon>Pseudomonadati</taxon>
        <taxon>Bacteroidota</taxon>
        <taxon>Saprospiria</taxon>
        <taxon>Saprospirales</taxon>
        <taxon>Lewinellaceae</taxon>
        <taxon>Neolewinella</taxon>
    </lineage>
</organism>
<keyword evidence="1" id="KW-0175">Coiled coil</keyword>
<evidence type="ECO:0000256" key="1">
    <source>
        <dbReference type="SAM" id="Coils"/>
    </source>
</evidence>
<comment type="caution">
    <text evidence="4">The sequence shown here is derived from an EMBL/GenBank/DDBJ whole genome shotgun (WGS) entry which is preliminary data.</text>
</comment>
<evidence type="ECO:0000256" key="2">
    <source>
        <dbReference type="SAM" id="Phobius"/>
    </source>
</evidence>
<sequence>MNIFRLLTFTFLLFFAQSAVAQRGNPATADTVSLQGQFDEMLRVSSKYQIYKTVRRDFLDAFMANVSDSIGVYTNEIEKLENRIDEQNAKIASQGTTIEERDNQIAALTGEKDSVSLLGMSLSKTTYSVIFWSAIIGLLAMLFFALGRMRLAVGAAREARQDFEKVTEDLEKSRKNRLEVEQKLRRQLQDEINKNK</sequence>